<dbReference type="Gene3D" id="1.10.10.10">
    <property type="entry name" value="Winged helix-like DNA-binding domain superfamily/Winged helix DNA-binding domain"/>
    <property type="match status" value="1"/>
</dbReference>
<sequence length="167" mass="18914">MTDHGEPRWLDAEERAAWLSWIAATTLLEAALDRQLQRDAGMPMAYYQILVMLSEAPDRTLRMGELADRTLSSHSRISHAVSRLEERGWVRRETCPGDRRRTFCTLTDEGLAVLAAAAPGHVNEVRKYLFDRLTREQVRQLMEITNEIRAGLTGEFVDPTEGAPAHV</sequence>
<keyword evidence="3" id="KW-1185">Reference proteome</keyword>
<dbReference type="RefSeq" id="WP_084755651.1">
    <property type="nucleotide sequence ID" value="NZ_CALGVN010000013.1"/>
</dbReference>
<dbReference type="OrthoDB" id="3254910at2"/>
<proteinExistence type="predicted"/>
<dbReference type="InterPro" id="IPR036390">
    <property type="entry name" value="WH_DNA-bd_sf"/>
</dbReference>
<dbReference type="SMART" id="SM00347">
    <property type="entry name" value="HTH_MARR"/>
    <property type="match status" value="1"/>
</dbReference>
<evidence type="ECO:0000313" key="3">
    <source>
        <dbReference type="Proteomes" id="UP000184363"/>
    </source>
</evidence>
<reference evidence="2 3" key="1">
    <citation type="submission" date="2016-11" db="EMBL/GenBank/DDBJ databases">
        <authorList>
            <person name="Jaros S."/>
            <person name="Januszkiewicz K."/>
            <person name="Wedrychowicz H."/>
        </authorList>
    </citation>
    <scope>NUCLEOTIDE SEQUENCE [LARGE SCALE GENOMIC DNA]</scope>
    <source>
        <strain evidence="2 3">DSM 43832</strain>
    </source>
</reference>
<dbReference type="SUPFAM" id="SSF46785">
    <property type="entry name" value="Winged helix' DNA-binding domain"/>
    <property type="match status" value="1"/>
</dbReference>
<dbReference type="GO" id="GO:0006950">
    <property type="term" value="P:response to stress"/>
    <property type="evidence" value="ECO:0007669"/>
    <property type="project" value="TreeGrafter"/>
</dbReference>
<dbReference type="AlphaFoldDB" id="A0A1M6YBX0"/>
<dbReference type="InterPro" id="IPR039422">
    <property type="entry name" value="MarR/SlyA-like"/>
</dbReference>
<dbReference type="PANTHER" id="PTHR33164">
    <property type="entry name" value="TRANSCRIPTIONAL REGULATOR, MARR FAMILY"/>
    <property type="match status" value="1"/>
</dbReference>
<evidence type="ECO:0000313" key="2">
    <source>
        <dbReference type="EMBL" id="SHL15439.1"/>
    </source>
</evidence>
<name>A0A1M6YBX0_PSETH</name>
<dbReference type="Proteomes" id="UP000184363">
    <property type="component" value="Unassembled WGS sequence"/>
</dbReference>
<dbReference type="STRING" id="1848.SAMN05443637_11999"/>
<dbReference type="InterPro" id="IPR000835">
    <property type="entry name" value="HTH_MarR-typ"/>
</dbReference>
<dbReference type="InterPro" id="IPR036388">
    <property type="entry name" value="WH-like_DNA-bd_sf"/>
</dbReference>
<feature type="domain" description="HTH marR-type" evidence="1">
    <location>
        <begin position="1"/>
        <end position="150"/>
    </location>
</feature>
<dbReference type="EMBL" id="FRAP01000019">
    <property type="protein sequence ID" value="SHL15439.1"/>
    <property type="molecule type" value="Genomic_DNA"/>
</dbReference>
<dbReference type="PROSITE" id="PS50995">
    <property type="entry name" value="HTH_MARR_2"/>
    <property type="match status" value="1"/>
</dbReference>
<gene>
    <name evidence="2" type="ORF">SAMN05443637_11999</name>
</gene>
<evidence type="ECO:0000259" key="1">
    <source>
        <dbReference type="PROSITE" id="PS50995"/>
    </source>
</evidence>
<dbReference type="GO" id="GO:0003700">
    <property type="term" value="F:DNA-binding transcription factor activity"/>
    <property type="evidence" value="ECO:0007669"/>
    <property type="project" value="InterPro"/>
</dbReference>
<dbReference type="PRINTS" id="PR00598">
    <property type="entry name" value="HTHMARR"/>
</dbReference>
<dbReference type="Pfam" id="PF12802">
    <property type="entry name" value="MarR_2"/>
    <property type="match status" value="1"/>
</dbReference>
<accession>A0A1M6YBX0</accession>
<dbReference type="PANTHER" id="PTHR33164:SF99">
    <property type="entry name" value="MARR FAMILY REGULATORY PROTEIN"/>
    <property type="match status" value="1"/>
</dbReference>
<keyword evidence="2" id="KW-0238">DNA-binding</keyword>
<dbReference type="GO" id="GO:0003677">
    <property type="term" value="F:DNA binding"/>
    <property type="evidence" value="ECO:0007669"/>
    <property type="project" value="UniProtKB-KW"/>
</dbReference>
<protein>
    <submittedName>
        <fullName evidence="2">DNA-binding transcriptional regulator, MarR family</fullName>
    </submittedName>
</protein>
<organism evidence="2 3">
    <name type="scientific">Pseudonocardia thermophila</name>
    <dbReference type="NCBI Taxonomy" id="1848"/>
    <lineage>
        <taxon>Bacteria</taxon>
        <taxon>Bacillati</taxon>
        <taxon>Actinomycetota</taxon>
        <taxon>Actinomycetes</taxon>
        <taxon>Pseudonocardiales</taxon>
        <taxon>Pseudonocardiaceae</taxon>
        <taxon>Pseudonocardia</taxon>
    </lineage>
</organism>